<evidence type="ECO:0000256" key="1">
    <source>
        <dbReference type="SAM" id="SignalP"/>
    </source>
</evidence>
<dbReference type="EMBL" id="JADIKI010000022">
    <property type="protein sequence ID" value="MFK2854380.1"/>
    <property type="molecule type" value="Genomic_DNA"/>
</dbReference>
<name>A0ABW8IHV2_9GAMM</name>
<evidence type="ECO:0000313" key="3">
    <source>
        <dbReference type="Proteomes" id="UP001620409"/>
    </source>
</evidence>
<reference evidence="2 3" key="1">
    <citation type="submission" date="2020-10" db="EMBL/GenBank/DDBJ databases">
        <title>Phylogeny of dyella-like bacteria.</title>
        <authorList>
            <person name="Fu J."/>
        </authorList>
    </citation>
    <scope>NUCLEOTIDE SEQUENCE [LARGE SCALE GENOMIC DNA]</scope>
    <source>
        <strain evidence="2 3">DHG40</strain>
    </source>
</reference>
<dbReference type="Proteomes" id="UP001620409">
    <property type="component" value="Unassembled WGS sequence"/>
</dbReference>
<organism evidence="2 3">
    <name type="scientific">Dyella humi</name>
    <dbReference type="NCBI Taxonomy" id="1770547"/>
    <lineage>
        <taxon>Bacteria</taxon>
        <taxon>Pseudomonadati</taxon>
        <taxon>Pseudomonadota</taxon>
        <taxon>Gammaproteobacteria</taxon>
        <taxon>Lysobacterales</taxon>
        <taxon>Rhodanobacteraceae</taxon>
        <taxon>Dyella</taxon>
    </lineage>
</organism>
<keyword evidence="1" id="KW-0732">Signal</keyword>
<proteinExistence type="predicted"/>
<gene>
    <name evidence="2" type="ORF">ISP18_07235</name>
</gene>
<comment type="caution">
    <text evidence="2">The sequence shown here is derived from an EMBL/GenBank/DDBJ whole genome shotgun (WGS) entry which is preliminary data.</text>
</comment>
<feature type="chain" id="PRO_5047464221" description="DUF1579 domain-containing protein" evidence="1">
    <location>
        <begin position="28"/>
        <end position="193"/>
    </location>
</feature>
<protein>
    <recommendedName>
        <fullName evidence="4">DUF1579 domain-containing protein</fullName>
    </recommendedName>
</protein>
<feature type="signal peptide" evidence="1">
    <location>
        <begin position="1"/>
        <end position="27"/>
    </location>
</feature>
<evidence type="ECO:0000313" key="2">
    <source>
        <dbReference type="EMBL" id="MFK2854380.1"/>
    </source>
</evidence>
<accession>A0ABW8IHV2</accession>
<evidence type="ECO:0008006" key="4">
    <source>
        <dbReference type="Google" id="ProtNLM"/>
    </source>
</evidence>
<sequence>MALVNRCGLGCVVGALIFAISSGMVVAQSASVGKHDGQHDFDFEFGTWNTHVSRLMHPLTGSKEWSEYNGITVVHKVWNGVANLLELDMKNASSHLQLASFRLYDPATRQWALYVANSHGGTLGVPAIGGFADGRGVFYDKEPWEGKPILVRFVITPRSADAIHFEQAFSADNGKTWETNWIADDTRIKDRPD</sequence>
<dbReference type="RefSeq" id="WP_380008763.1">
    <property type="nucleotide sequence ID" value="NZ_JADIKI010000022.1"/>
</dbReference>
<keyword evidence="3" id="KW-1185">Reference proteome</keyword>